<dbReference type="Pfam" id="PF04468">
    <property type="entry name" value="PSP1"/>
    <property type="match status" value="1"/>
</dbReference>
<dbReference type="InterPro" id="IPR047767">
    <property type="entry name" value="PSP1-like"/>
</dbReference>
<organism evidence="1 2">
    <name type="scientific">Syntrophorhabdus aromaticivorans</name>
    <dbReference type="NCBI Taxonomy" id="328301"/>
    <lineage>
        <taxon>Bacteria</taxon>
        <taxon>Pseudomonadati</taxon>
        <taxon>Thermodesulfobacteriota</taxon>
        <taxon>Syntrophorhabdia</taxon>
        <taxon>Syntrophorhabdales</taxon>
        <taxon>Syntrophorhabdaceae</taxon>
        <taxon>Syntrophorhabdus</taxon>
    </lineage>
</organism>
<name>A0A351U4R9_9BACT</name>
<protein>
    <submittedName>
        <fullName evidence="1">Stage 0 sporulation protein</fullName>
    </submittedName>
</protein>
<evidence type="ECO:0000313" key="1">
    <source>
        <dbReference type="EMBL" id="NLW35881.1"/>
    </source>
</evidence>
<dbReference type="PANTHER" id="PTHR43830:SF3">
    <property type="entry name" value="PROTEIN PSP1"/>
    <property type="match status" value="1"/>
</dbReference>
<accession>A0A351U4R9</accession>
<reference evidence="1" key="1">
    <citation type="journal article" date="2020" name="Biotechnol. Biofuels">
        <title>New insights from the biogas microbiome by comprehensive genome-resolved metagenomics of nearly 1600 species originating from multiple anaerobic digesters.</title>
        <authorList>
            <person name="Campanaro S."/>
            <person name="Treu L."/>
            <person name="Rodriguez-R L.M."/>
            <person name="Kovalovszki A."/>
            <person name="Ziels R.M."/>
            <person name="Maus I."/>
            <person name="Zhu X."/>
            <person name="Kougias P.G."/>
            <person name="Basile A."/>
            <person name="Luo G."/>
            <person name="Schluter A."/>
            <person name="Konstantinidis K.T."/>
            <person name="Angelidaki I."/>
        </authorList>
    </citation>
    <scope>NUCLEOTIDE SEQUENCE</scope>
    <source>
        <strain evidence="1">AS06rmzACSIP_7</strain>
    </source>
</reference>
<dbReference type="Proteomes" id="UP000777265">
    <property type="component" value="Unassembled WGS sequence"/>
</dbReference>
<dbReference type="GO" id="GO:0005737">
    <property type="term" value="C:cytoplasm"/>
    <property type="evidence" value="ECO:0007669"/>
    <property type="project" value="TreeGrafter"/>
</dbReference>
<dbReference type="PANTHER" id="PTHR43830">
    <property type="entry name" value="PROTEIN PSP1"/>
    <property type="match status" value="1"/>
</dbReference>
<dbReference type="NCBIfam" id="NF041131">
    <property type="entry name" value="RicT_YaaT_fam"/>
    <property type="match status" value="1"/>
</dbReference>
<evidence type="ECO:0000313" key="2">
    <source>
        <dbReference type="Proteomes" id="UP000777265"/>
    </source>
</evidence>
<dbReference type="STRING" id="909663.GCA_000512235_02010"/>
<dbReference type="InterPro" id="IPR007557">
    <property type="entry name" value="PSP1_C"/>
</dbReference>
<dbReference type="PROSITE" id="PS51411">
    <property type="entry name" value="PSP1_C"/>
    <property type="match status" value="1"/>
</dbReference>
<sequence>MKSCHVRIDRFAGMTEMEVSDEITVTVGEYVVGEFDKGPCLCVIMTEPQDTQKEGLKKVIRRPADEEVSQYFSLKEGEPRAFEFCKEKIKQMGLSMKLLFAEYLFGGTKLLFYFVSESRVDFRELVKELAKEFKIRIELRQVGVRDEAKIVGGLGNCGNVCCCKRFLNNFSIVSIKMVKEQGLALNPAKISGICGRLMCCLSYEYDMYVGYKKGFPKLGKRIKISQGEGKVVKHNTLTSTFTVELDDGKEITVQAKDILQ</sequence>
<proteinExistence type="predicted"/>
<dbReference type="EMBL" id="JAAYEE010000180">
    <property type="protein sequence ID" value="NLW35881.1"/>
    <property type="molecule type" value="Genomic_DNA"/>
</dbReference>
<gene>
    <name evidence="1" type="ORF">GXY80_10440</name>
</gene>
<reference evidence="1" key="2">
    <citation type="submission" date="2020-01" db="EMBL/GenBank/DDBJ databases">
        <authorList>
            <person name="Campanaro S."/>
        </authorList>
    </citation>
    <scope>NUCLEOTIDE SEQUENCE</scope>
    <source>
        <strain evidence="1">AS06rmzACSIP_7</strain>
    </source>
</reference>
<dbReference type="AlphaFoldDB" id="A0A351U4R9"/>
<comment type="caution">
    <text evidence="1">The sequence shown here is derived from an EMBL/GenBank/DDBJ whole genome shotgun (WGS) entry which is preliminary data.</text>
</comment>